<keyword evidence="1" id="KW-0805">Transcription regulation</keyword>
<dbReference type="GO" id="GO:0005829">
    <property type="term" value="C:cytosol"/>
    <property type="evidence" value="ECO:0007669"/>
    <property type="project" value="TreeGrafter"/>
</dbReference>
<dbReference type="RefSeq" id="WP_023786196.1">
    <property type="nucleotide sequence ID" value="NC_022997.1"/>
</dbReference>
<feature type="domain" description="OmpR/PhoB-type" evidence="8">
    <location>
        <begin position="124"/>
        <end position="223"/>
    </location>
</feature>
<feature type="DNA-binding region" description="OmpR/PhoB-type" evidence="5">
    <location>
        <begin position="124"/>
        <end position="223"/>
    </location>
</feature>
<dbReference type="PROSITE" id="PS51755">
    <property type="entry name" value="OMPR_PHOB"/>
    <property type="match status" value="1"/>
</dbReference>
<protein>
    <submittedName>
        <fullName evidence="9">Transcriptional regulator</fullName>
    </submittedName>
</protein>
<dbReference type="InterPro" id="IPR036388">
    <property type="entry name" value="WH-like_DNA-bd_sf"/>
</dbReference>
<evidence type="ECO:0000313" key="9">
    <source>
        <dbReference type="EMBL" id="AHB47744.1"/>
    </source>
</evidence>
<keyword evidence="2 5" id="KW-0238">DNA-binding</keyword>
<dbReference type="Proteomes" id="UP000018542">
    <property type="component" value="Chromosome"/>
</dbReference>
<dbReference type="OrthoDB" id="9807846at2"/>
<feature type="region of interest" description="Disordered" evidence="6">
    <location>
        <begin position="232"/>
        <end position="259"/>
    </location>
</feature>
<feature type="compositionally biased region" description="Basic and acidic residues" evidence="6">
    <location>
        <begin position="249"/>
        <end position="259"/>
    </location>
</feature>
<dbReference type="InterPro" id="IPR001867">
    <property type="entry name" value="OmpR/PhoB-type_DNA-bd"/>
</dbReference>
<evidence type="ECO:0000256" key="3">
    <source>
        <dbReference type="ARBA" id="ARBA00023163"/>
    </source>
</evidence>
<dbReference type="SUPFAM" id="SSF52172">
    <property type="entry name" value="CheY-like"/>
    <property type="match status" value="1"/>
</dbReference>
<evidence type="ECO:0000256" key="6">
    <source>
        <dbReference type="SAM" id="MobiDB-lite"/>
    </source>
</evidence>
<evidence type="ECO:0000313" key="10">
    <source>
        <dbReference type="Proteomes" id="UP000018542"/>
    </source>
</evidence>
<evidence type="ECO:0000256" key="1">
    <source>
        <dbReference type="ARBA" id="ARBA00023015"/>
    </source>
</evidence>
<dbReference type="Gene3D" id="1.10.10.10">
    <property type="entry name" value="Winged helix-like DNA-binding domain superfamily/Winged helix DNA-binding domain"/>
    <property type="match status" value="1"/>
</dbReference>
<dbReference type="EMBL" id="CP006912">
    <property type="protein sequence ID" value="AHB47744.1"/>
    <property type="molecule type" value="Genomic_DNA"/>
</dbReference>
<evidence type="ECO:0000256" key="5">
    <source>
        <dbReference type="PROSITE-ProRule" id="PRU01091"/>
    </source>
</evidence>
<organism evidence="9 10">
    <name type="scientific">Hyphomicrobium nitrativorans NL23</name>
    <dbReference type="NCBI Taxonomy" id="1029756"/>
    <lineage>
        <taxon>Bacteria</taxon>
        <taxon>Pseudomonadati</taxon>
        <taxon>Pseudomonadota</taxon>
        <taxon>Alphaproteobacteria</taxon>
        <taxon>Hyphomicrobiales</taxon>
        <taxon>Hyphomicrobiaceae</taxon>
        <taxon>Hyphomicrobium</taxon>
    </lineage>
</organism>
<name>V5SCP3_9HYPH</name>
<dbReference type="PANTHER" id="PTHR48111:SF67">
    <property type="entry name" value="TRANSCRIPTIONAL REGULATORY PROTEIN TCTD"/>
    <property type="match status" value="1"/>
</dbReference>
<accession>V5SCP3</accession>
<dbReference type="GO" id="GO:0000156">
    <property type="term" value="F:phosphorelay response regulator activity"/>
    <property type="evidence" value="ECO:0007669"/>
    <property type="project" value="TreeGrafter"/>
</dbReference>
<dbReference type="SUPFAM" id="SSF46894">
    <property type="entry name" value="C-terminal effector domain of the bipartite response regulators"/>
    <property type="match status" value="1"/>
</dbReference>
<dbReference type="HOGENOM" id="CLU_1064703_0_0_5"/>
<dbReference type="GO" id="GO:0000976">
    <property type="term" value="F:transcription cis-regulatory region binding"/>
    <property type="evidence" value="ECO:0007669"/>
    <property type="project" value="TreeGrafter"/>
</dbReference>
<reference evidence="9 10" key="1">
    <citation type="journal article" date="2014" name="Genome Announc.">
        <title>Complete Genome Sequence of Hyphomicrobium nitrativorans Strain NL23, a Denitrifying Bacterium Isolated from Biofilm of a Methanol-Fed Denitrification System Treating Seawater at the Montreal Biodome.</title>
        <authorList>
            <person name="Martineau C."/>
            <person name="Villeneuve C."/>
            <person name="Mauffrey F."/>
            <person name="Villemur R."/>
        </authorList>
    </citation>
    <scope>NUCLEOTIDE SEQUENCE [LARGE SCALE GENOMIC DNA]</scope>
    <source>
        <strain evidence="9">NL23</strain>
    </source>
</reference>
<dbReference type="CDD" id="cd00383">
    <property type="entry name" value="trans_reg_C"/>
    <property type="match status" value="1"/>
</dbReference>
<dbReference type="InterPro" id="IPR039420">
    <property type="entry name" value="WalR-like"/>
</dbReference>
<comment type="caution">
    <text evidence="4">Lacks conserved residue(s) required for the propagation of feature annotation.</text>
</comment>
<dbReference type="InterPro" id="IPR011006">
    <property type="entry name" value="CheY-like_superfamily"/>
</dbReference>
<dbReference type="KEGG" id="hni:W911_03925"/>
<dbReference type="PANTHER" id="PTHR48111">
    <property type="entry name" value="REGULATOR OF RPOS"/>
    <property type="match status" value="1"/>
</dbReference>
<dbReference type="InterPro" id="IPR001789">
    <property type="entry name" value="Sig_transdc_resp-reg_receiver"/>
</dbReference>
<evidence type="ECO:0000259" key="8">
    <source>
        <dbReference type="PROSITE" id="PS51755"/>
    </source>
</evidence>
<dbReference type="Pfam" id="PF00486">
    <property type="entry name" value="Trans_reg_C"/>
    <property type="match status" value="1"/>
</dbReference>
<evidence type="ECO:0000256" key="4">
    <source>
        <dbReference type="PROSITE-ProRule" id="PRU00169"/>
    </source>
</evidence>
<dbReference type="PROSITE" id="PS50110">
    <property type="entry name" value="RESPONSE_REGULATORY"/>
    <property type="match status" value="1"/>
</dbReference>
<gene>
    <name evidence="9" type="ORF">W911_03925</name>
</gene>
<dbReference type="GO" id="GO:0032993">
    <property type="term" value="C:protein-DNA complex"/>
    <property type="evidence" value="ECO:0007669"/>
    <property type="project" value="TreeGrafter"/>
</dbReference>
<evidence type="ECO:0000259" key="7">
    <source>
        <dbReference type="PROSITE" id="PS50110"/>
    </source>
</evidence>
<sequence length="259" mass="29220">MIVVVDERVTVTEGYASWFSREGISACGLAPGEFEGWVSAVSEQDMRSIEAFLLGDCANRCGLAKLIRRRSSVTAVIAMNENRSLEETLDLFASGVDDVVRKPIHVREIIARVKAIRRRASGQADYTDVGDMRVYFDGRDPEIGGEVLQLPRRERRILEYLVSNRGCRINKTQIFNSVYGLFSEDIDENVVESHISKLRKRLRHRLGYDPIDSKRYLGYRLMVEAAPEKRSEAAVPASFTQDGNGLIEESERFSKDPVA</sequence>
<dbReference type="AlphaFoldDB" id="V5SCP3"/>
<dbReference type="SMART" id="SM00862">
    <property type="entry name" value="Trans_reg_C"/>
    <property type="match status" value="1"/>
</dbReference>
<evidence type="ECO:0000256" key="2">
    <source>
        <dbReference type="ARBA" id="ARBA00023125"/>
    </source>
</evidence>
<proteinExistence type="predicted"/>
<dbReference type="InterPro" id="IPR016032">
    <property type="entry name" value="Sig_transdc_resp-reg_C-effctor"/>
</dbReference>
<keyword evidence="10" id="KW-1185">Reference proteome</keyword>
<keyword evidence="3" id="KW-0804">Transcription</keyword>
<dbReference type="GO" id="GO:0006355">
    <property type="term" value="P:regulation of DNA-templated transcription"/>
    <property type="evidence" value="ECO:0007669"/>
    <property type="project" value="InterPro"/>
</dbReference>
<feature type="domain" description="Response regulatory" evidence="7">
    <location>
        <begin position="1"/>
        <end position="117"/>
    </location>
</feature>
<dbReference type="Gene3D" id="3.40.50.2300">
    <property type="match status" value="1"/>
</dbReference>
<dbReference type="PATRIC" id="fig|1029756.8.peg.821"/>
<dbReference type="STRING" id="1029756.W911_03925"/>